<protein>
    <submittedName>
        <fullName evidence="1">Uncharacterized protein</fullName>
    </submittedName>
</protein>
<dbReference type="InterPro" id="IPR036420">
    <property type="entry name" value="BRCT_dom_sf"/>
</dbReference>
<evidence type="ECO:0000313" key="1">
    <source>
        <dbReference type="EMBL" id="UUT36001.1"/>
    </source>
</evidence>
<dbReference type="Gene3D" id="3.40.50.10190">
    <property type="entry name" value="BRCT domain"/>
    <property type="match status" value="1"/>
</dbReference>
<gene>
    <name evidence="1" type="ORF">L2X98_23115</name>
</gene>
<dbReference type="EMBL" id="CP091139">
    <property type="protein sequence ID" value="UUT36001.1"/>
    <property type="molecule type" value="Genomic_DNA"/>
</dbReference>
<accession>A0ABY5NLL9</accession>
<reference evidence="1" key="1">
    <citation type="submission" date="2022-01" db="EMBL/GenBank/DDBJ databases">
        <title>Microbacterium eymi and Microbacterium rhizovicinus sp. nov., isolated from the rhizospheric soil of Elymus tsukushiensis, a plant native to the Dokdo Islands, Republic of Korea.</title>
        <authorList>
            <person name="Hwang Y.J."/>
        </authorList>
    </citation>
    <scope>NUCLEOTIDE SEQUENCE</scope>
    <source>
        <strain evidence="1">KUDC0405</strain>
    </source>
</reference>
<dbReference type="Proteomes" id="UP001054811">
    <property type="component" value="Chromosome"/>
</dbReference>
<name>A0ABY5NLL9_9MICO</name>
<sequence length="47" mass="4918">MTHPTVTKRVALVAAADPDSLSGKARKARDYGIPIVSEDGLVRLLAG</sequence>
<proteinExistence type="predicted"/>
<organism evidence="1 2">
    <name type="scientific">Microbacterium elymi</name>
    <dbReference type="NCBI Taxonomy" id="2909587"/>
    <lineage>
        <taxon>Bacteria</taxon>
        <taxon>Bacillati</taxon>
        <taxon>Actinomycetota</taxon>
        <taxon>Actinomycetes</taxon>
        <taxon>Micrococcales</taxon>
        <taxon>Microbacteriaceae</taxon>
        <taxon>Microbacterium</taxon>
    </lineage>
</organism>
<evidence type="ECO:0000313" key="2">
    <source>
        <dbReference type="Proteomes" id="UP001054811"/>
    </source>
</evidence>
<keyword evidence="2" id="KW-1185">Reference proteome</keyword>